<evidence type="ECO:0000256" key="1">
    <source>
        <dbReference type="SAM" id="MobiDB-lite"/>
    </source>
</evidence>
<dbReference type="EMBL" id="CP053586">
    <property type="protein sequence ID" value="WNZ24793.1"/>
    <property type="molecule type" value="Genomic_DNA"/>
</dbReference>
<dbReference type="PROSITE" id="PS51257">
    <property type="entry name" value="PROKAR_LIPOPROTEIN"/>
    <property type="match status" value="1"/>
</dbReference>
<gene>
    <name evidence="2" type="ORF">HJG54_19385</name>
</gene>
<feature type="compositionally biased region" description="Low complexity" evidence="1">
    <location>
        <begin position="34"/>
        <end position="75"/>
    </location>
</feature>
<dbReference type="RefSeq" id="WP_316430762.1">
    <property type="nucleotide sequence ID" value="NZ_CP053586.1"/>
</dbReference>
<protein>
    <submittedName>
        <fullName evidence="2">Uncharacterized protein</fullName>
    </submittedName>
</protein>
<sequence length="194" mass="20561">MSRIVKQIGLAGSIVGLSISSLSCSLLGSLQSSSPIASTPATTPATTPTSIPAESSASVSPQPAGSQPASQPAKSTEPFTVLVAPPLQPTSTPSNREDYACLTANYFMNITWQQDQAKMTFGRKPTEPIFRDVMATVQANPDGSFTYAFTQAALFYTRVYQDRTCLIQVIEPVSNLVTLEEGGSLGMVLPIRTP</sequence>
<organism evidence="2">
    <name type="scientific">Leptolyngbya sp. NK1-12</name>
    <dbReference type="NCBI Taxonomy" id="2547451"/>
    <lineage>
        <taxon>Bacteria</taxon>
        <taxon>Bacillati</taxon>
        <taxon>Cyanobacteriota</taxon>
        <taxon>Cyanophyceae</taxon>
        <taxon>Leptolyngbyales</taxon>
        <taxon>Leptolyngbyaceae</taxon>
        <taxon>Leptolyngbya group</taxon>
        <taxon>Leptolyngbya</taxon>
    </lineage>
</organism>
<name>A0AA96WGF7_9CYAN</name>
<evidence type="ECO:0000313" key="2">
    <source>
        <dbReference type="EMBL" id="WNZ24793.1"/>
    </source>
</evidence>
<reference evidence="2" key="1">
    <citation type="submission" date="2020-05" db="EMBL/GenBank/DDBJ databases">
        <authorList>
            <person name="Zhu T."/>
            <person name="Keshari N."/>
            <person name="Lu X."/>
        </authorList>
    </citation>
    <scope>NUCLEOTIDE SEQUENCE</scope>
    <source>
        <strain evidence="2">NK1-12</strain>
    </source>
</reference>
<proteinExistence type="predicted"/>
<accession>A0AA96WGF7</accession>
<feature type="region of interest" description="Disordered" evidence="1">
    <location>
        <begin position="34"/>
        <end position="76"/>
    </location>
</feature>
<dbReference type="AlphaFoldDB" id="A0AA96WGF7"/>